<keyword evidence="4" id="KW-1185">Reference proteome</keyword>
<dbReference type="EMBL" id="QCYY01001956">
    <property type="protein sequence ID" value="ROT73977.1"/>
    <property type="molecule type" value="Genomic_DNA"/>
</dbReference>
<evidence type="ECO:0000313" key="4">
    <source>
        <dbReference type="Proteomes" id="UP000283509"/>
    </source>
</evidence>
<organism evidence="3 4">
    <name type="scientific">Penaeus vannamei</name>
    <name type="common">Whiteleg shrimp</name>
    <name type="synonym">Litopenaeus vannamei</name>
    <dbReference type="NCBI Taxonomy" id="6689"/>
    <lineage>
        <taxon>Eukaryota</taxon>
        <taxon>Metazoa</taxon>
        <taxon>Ecdysozoa</taxon>
        <taxon>Arthropoda</taxon>
        <taxon>Crustacea</taxon>
        <taxon>Multicrustacea</taxon>
        <taxon>Malacostraca</taxon>
        <taxon>Eumalacostraca</taxon>
        <taxon>Eucarida</taxon>
        <taxon>Decapoda</taxon>
        <taxon>Dendrobranchiata</taxon>
        <taxon>Penaeoidea</taxon>
        <taxon>Penaeidae</taxon>
        <taxon>Penaeus</taxon>
    </lineage>
</organism>
<feature type="region of interest" description="Disordered" evidence="1">
    <location>
        <begin position="288"/>
        <end position="319"/>
    </location>
</feature>
<feature type="compositionally biased region" description="Polar residues" evidence="1">
    <location>
        <begin position="293"/>
        <end position="313"/>
    </location>
</feature>
<evidence type="ECO:0000256" key="1">
    <source>
        <dbReference type="SAM" id="MobiDB-lite"/>
    </source>
</evidence>
<feature type="transmembrane region" description="Helical" evidence="2">
    <location>
        <begin position="97"/>
        <end position="117"/>
    </location>
</feature>
<evidence type="ECO:0000256" key="2">
    <source>
        <dbReference type="SAM" id="Phobius"/>
    </source>
</evidence>
<reference evidence="3 4" key="2">
    <citation type="submission" date="2019-01" db="EMBL/GenBank/DDBJ databases">
        <title>The decoding of complex shrimp genome reveals the adaptation for benthos swimmer, frequently molting mechanism and breeding impact on genome.</title>
        <authorList>
            <person name="Sun Y."/>
            <person name="Gao Y."/>
            <person name="Yu Y."/>
        </authorList>
    </citation>
    <scope>NUCLEOTIDE SEQUENCE [LARGE SCALE GENOMIC DNA]</scope>
    <source>
        <tissue evidence="3">Muscle</tissue>
    </source>
</reference>
<dbReference type="Proteomes" id="UP000283509">
    <property type="component" value="Unassembled WGS sequence"/>
</dbReference>
<name>A0A3R7P2X9_PENVA</name>
<keyword evidence="2" id="KW-0472">Membrane</keyword>
<evidence type="ECO:0000313" key="3">
    <source>
        <dbReference type="EMBL" id="ROT73977.1"/>
    </source>
</evidence>
<feature type="transmembrane region" description="Helical" evidence="2">
    <location>
        <begin position="129"/>
        <end position="152"/>
    </location>
</feature>
<feature type="transmembrane region" description="Helical" evidence="2">
    <location>
        <begin position="173"/>
        <end position="191"/>
    </location>
</feature>
<reference evidence="3 4" key="1">
    <citation type="submission" date="2018-04" db="EMBL/GenBank/DDBJ databases">
        <authorList>
            <person name="Zhang X."/>
            <person name="Yuan J."/>
            <person name="Li F."/>
            <person name="Xiang J."/>
        </authorList>
    </citation>
    <scope>NUCLEOTIDE SEQUENCE [LARGE SCALE GENOMIC DNA]</scope>
    <source>
        <tissue evidence="3">Muscle</tissue>
    </source>
</reference>
<proteinExistence type="predicted"/>
<dbReference type="PRINTS" id="PR01217">
    <property type="entry name" value="PRICHEXTENSN"/>
</dbReference>
<gene>
    <name evidence="3" type="ORF">C7M84_007538</name>
</gene>
<dbReference type="AlphaFoldDB" id="A0A3R7P2X9"/>
<comment type="caution">
    <text evidence="3">The sequence shown here is derived from an EMBL/GenBank/DDBJ whole genome shotgun (WGS) entry which is preliminary data.</text>
</comment>
<keyword evidence="2" id="KW-0812">Transmembrane</keyword>
<feature type="transmembrane region" description="Helical" evidence="2">
    <location>
        <begin position="41"/>
        <end position="60"/>
    </location>
</feature>
<keyword evidence="2" id="KW-1133">Transmembrane helix</keyword>
<accession>A0A3R7P2X9</accession>
<feature type="transmembrane region" description="Helical" evidence="2">
    <location>
        <begin position="66"/>
        <end position="85"/>
    </location>
</feature>
<sequence>MIRVVSVDPDSETVIRGFHERPLKTWGCGLFVSPFLDSRSFFFLYLLSRVSLFVSCSLFRSFSVFFFVSFLRLLLLLFLLSRVFLFPSSSSSSSSFSFLFSFVFLLLSRSSLVRYFFCFCRLFSPLLFFFSFVIFISCLFSCPVLLYFVFLLSSSSSHSPFSLLSLRISRYSLFLFFLPFTSLFLTRYSLLSSLLSCLLPCLLSPFHPIPSLLYLFLSRPFFPFSSLVPFLLLSSPFFRPSPFLSSDPNAYTLKSSITVMCPHYTMPKPLTCPFSPSAHYEQLYHSNTHTHKSNTNPHHTRQNPNHSAHNTNTPHSPFPPFLLPPSPSPLFPSLPTLPLPPPPLPPSPFPPPLPPPHFPPPSIPFPTPSPFPFLPPFPPLPLHPIHLPPPHSPFVGLTPPPPYEKKNPRRDMQMSPDTYIKITEENPIPPPPLPSPSLIPLPPFHSPFPSPLFPPPPMLSTHEANRGQLFVSLTSPLSRWLRSYQEPCRYLLGDWHTRLGVSLRWY</sequence>
<protein>
    <submittedName>
        <fullName evidence="3">Uncharacterized protein</fullName>
    </submittedName>
</protein>